<dbReference type="EMBL" id="CP146992">
    <property type="protein sequence ID" value="WXA41888.1"/>
    <property type="molecule type" value="Genomic_DNA"/>
</dbReference>
<reference evidence="2 5" key="1">
    <citation type="submission" date="2016-01" db="EMBL/GenBank/DDBJ databases">
        <authorList>
            <person name="Brown R."/>
        </authorList>
    </citation>
    <scope>NUCLEOTIDE SEQUENCE [LARGE SCALE GENOMIC DNA]</scope>
    <source>
        <strain evidence="2">Sporomusa sphaeroides DSM 2875</strain>
    </source>
</reference>
<protein>
    <recommendedName>
        <fullName evidence="1">Histidine kinase/HSP90-like ATPase domain-containing protein</fullName>
    </recommendedName>
</protein>
<dbReference type="SUPFAM" id="SSF55874">
    <property type="entry name" value="ATPase domain of HSP90 chaperone/DNA topoisomerase II/histidine kinase"/>
    <property type="match status" value="1"/>
</dbReference>
<dbReference type="EMBL" id="FCOW01000042">
    <property type="protein sequence ID" value="CVK21655.1"/>
    <property type="molecule type" value="Genomic_DNA"/>
</dbReference>
<dbReference type="Proteomes" id="UP000245702">
    <property type="component" value="Unassembled WGS sequence"/>
</dbReference>
<geneLocation type="plasmid" evidence="3 4">
    <name>pSSP59</name>
</geneLocation>
<dbReference type="InterPro" id="IPR003594">
    <property type="entry name" value="HATPase_dom"/>
</dbReference>
<proteinExistence type="predicted"/>
<dbReference type="CDD" id="cd16936">
    <property type="entry name" value="HATPase_RsbW-like"/>
    <property type="match status" value="1"/>
</dbReference>
<evidence type="ECO:0000313" key="3">
    <source>
        <dbReference type="EMBL" id="WXA41888.1"/>
    </source>
</evidence>
<evidence type="ECO:0000313" key="4">
    <source>
        <dbReference type="Proteomes" id="UP000186950"/>
    </source>
</evidence>
<dbReference type="RefSeq" id="WP_075758170.1">
    <property type="nucleotide sequence ID" value="NZ_CP146992.1"/>
</dbReference>
<feature type="domain" description="Histidine kinase/HSP90-like ATPase" evidence="1">
    <location>
        <begin position="42"/>
        <end position="136"/>
    </location>
</feature>
<keyword evidence="5" id="KW-1185">Reference proteome</keyword>
<dbReference type="Gene3D" id="3.30.565.10">
    <property type="entry name" value="Histidine kinase-like ATPase, C-terminal domain"/>
    <property type="match status" value="1"/>
</dbReference>
<reference evidence="3" key="2">
    <citation type="submission" date="2024-03" db="EMBL/GenBank/DDBJ databases">
        <title>Complete genome sequence of Sporomusa sphaeroides DSM 2875T isolated from mud of the Leine river and Sporomusa ovata DSM 2662T isolated from sugar beet leaf silage.</title>
        <authorList>
            <person name="Boeer T."/>
            <person name="Lueschen A."/>
            <person name="Daniel R."/>
            <person name="Poehlein A."/>
        </authorList>
    </citation>
    <scope>NUCLEOTIDE SEQUENCE</scope>
    <source>
        <strain evidence="3">DSM 2875</strain>
        <plasmid evidence="3">pSSP59</plasmid>
    </source>
</reference>
<organism evidence="3 4">
    <name type="scientific">Sporomusa sphaeroides DSM 2875</name>
    <dbReference type="NCBI Taxonomy" id="1337886"/>
    <lineage>
        <taxon>Bacteria</taxon>
        <taxon>Bacillati</taxon>
        <taxon>Bacillota</taxon>
        <taxon>Negativicutes</taxon>
        <taxon>Selenomonadales</taxon>
        <taxon>Sporomusaceae</taxon>
        <taxon>Sporomusa</taxon>
    </lineage>
</organism>
<evidence type="ECO:0000313" key="2">
    <source>
        <dbReference type="EMBL" id="CVK21655.1"/>
    </source>
</evidence>
<dbReference type="InterPro" id="IPR036890">
    <property type="entry name" value="HATPase_C_sf"/>
</dbReference>
<keyword evidence="3" id="KW-0614">Plasmid</keyword>
<sequence>MHKNINIYTIQCNGINGYLDNLPIVEQFLKVHAKEFSVAFILALHEAVSNALNYGNGGYNNAKVKVSLKRKGKKMYARIVSNNNGFDVIDQINKVNQRLVLNEWDIENIRGRGLPIMASVCSAVWFNNSGNQVLLVLNISDSNEIGCELKSTLQRNCMQ</sequence>
<dbReference type="KEGG" id="ssph:SPSPH_047000"/>
<dbReference type="Proteomes" id="UP000186950">
    <property type="component" value="Plasmid pSSP59"/>
</dbReference>
<name>A0A1U7M9Y5_9FIRM</name>
<evidence type="ECO:0000259" key="1">
    <source>
        <dbReference type="Pfam" id="PF13581"/>
    </source>
</evidence>
<gene>
    <name evidence="3" type="ORF">SPSPH_047000</name>
    <name evidence="2" type="ORF">SSPH_04350</name>
</gene>
<accession>A0A1U7M9Y5</accession>
<dbReference type="AlphaFoldDB" id="A0A1U7M9Y5"/>
<evidence type="ECO:0000313" key="5">
    <source>
        <dbReference type="Proteomes" id="UP000245702"/>
    </source>
</evidence>
<dbReference type="Pfam" id="PF13581">
    <property type="entry name" value="HATPase_c_2"/>
    <property type="match status" value="1"/>
</dbReference>